<name>A0ABU5C7D7_9BACI</name>
<dbReference type="EMBL" id="JAWDIP010000003">
    <property type="protein sequence ID" value="MDY0394768.1"/>
    <property type="molecule type" value="Genomic_DNA"/>
</dbReference>
<evidence type="ECO:0000313" key="2">
    <source>
        <dbReference type="Proteomes" id="UP001281447"/>
    </source>
</evidence>
<comment type="caution">
    <text evidence="1">The sequence shown here is derived from an EMBL/GenBank/DDBJ whole genome shotgun (WGS) entry which is preliminary data.</text>
</comment>
<organism evidence="1 2">
    <name type="scientific">Tigheibacillus halophilus</name>
    <dbReference type="NCBI Taxonomy" id="361280"/>
    <lineage>
        <taxon>Bacteria</taxon>
        <taxon>Bacillati</taxon>
        <taxon>Bacillota</taxon>
        <taxon>Bacilli</taxon>
        <taxon>Bacillales</taxon>
        <taxon>Bacillaceae</taxon>
        <taxon>Tigheibacillus</taxon>
    </lineage>
</organism>
<reference evidence="1 2" key="1">
    <citation type="submission" date="2023-10" db="EMBL/GenBank/DDBJ databases">
        <title>Virgibacillus halophilus 5B73C genome.</title>
        <authorList>
            <person name="Miliotis G."/>
            <person name="Sengupta P."/>
            <person name="Hameed A."/>
            <person name="Chuvochina M."/>
            <person name="Mcdonagh F."/>
            <person name="Simpson A.C."/>
            <person name="Singh N.K."/>
            <person name="Rekha P.D."/>
            <person name="Raman K."/>
            <person name="Hugenholtz P."/>
            <person name="Venkateswaran K."/>
        </authorList>
    </citation>
    <scope>NUCLEOTIDE SEQUENCE [LARGE SCALE GENOMIC DNA]</scope>
    <source>
        <strain evidence="1 2">5B73C</strain>
    </source>
</reference>
<dbReference type="Proteomes" id="UP001281447">
    <property type="component" value="Unassembled WGS sequence"/>
</dbReference>
<dbReference type="RefSeq" id="WP_390354172.1">
    <property type="nucleotide sequence ID" value="NZ_JBHUIZ010000005.1"/>
</dbReference>
<gene>
    <name evidence="1" type="ORF">RWE15_10275</name>
</gene>
<evidence type="ECO:0000313" key="1">
    <source>
        <dbReference type="EMBL" id="MDY0394768.1"/>
    </source>
</evidence>
<accession>A0ABU5C7D7</accession>
<proteinExistence type="predicted"/>
<protein>
    <submittedName>
        <fullName evidence="1">Uncharacterized protein</fullName>
    </submittedName>
</protein>
<sequence length="106" mass="11837">MAKAMELNIKGIKCDNCDYKNMGVKFEEYDQWLNKPCPKCGANLLTQEDVDSMDMLIQIAEMTNEIFPDGFDGDDSKGEEFNKRIKGVVNMDGSGKVDISLSDADD</sequence>
<keyword evidence="2" id="KW-1185">Reference proteome</keyword>